<comment type="similarity">
    <text evidence="2">Belongs to the ABC transporter superfamily. ABCG family. Eye pigment precursor importer (TC 3.A.1.204) subfamily.</text>
</comment>
<dbReference type="GO" id="GO:0005524">
    <property type="term" value="F:ATP binding"/>
    <property type="evidence" value="ECO:0007669"/>
    <property type="project" value="UniProtKB-KW"/>
</dbReference>
<evidence type="ECO:0000256" key="7">
    <source>
        <dbReference type="ARBA" id="ARBA00022989"/>
    </source>
</evidence>
<keyword evidence="4 10" id="KW-0812">Transmembrane</keyword>
<evidence type="ECO:0000256" key="2">
    <source>
        <dbReference type="ARBA" id="ARBA00005814"/>
    </source>
</evidence>
<keyword evidence="3" id="KW-0813">Transport</keyword>
<evidence type="ECO:0000313" key="12">
    <source>
        <dbReference type="EMBL" id="EDW85311.2"/>
    </source>
</evidence>
<dbReference type="GO" id="GO:0042752">
    <property type="term" value="P:regulation of circadian rhythm"/>
    <property type="evidence" value="ECO:0007669"/>
    <property type="project" value="EnsemblMetazoa"/>
</dbReference>
<dbReference type="PROSITE" id="PS50893">
    <property type="entry name" value="ABC_TRANSPORTER_2"/>
    <property type="match status" value="1"/>
</dbReference>
<dbReference type="InParanoid" id="B4NLS2"/>
<evidence type="ECO:0000259" key="11">
    <source>
        <dbReference type="PROSITE" id="PS50893"/>
    </source>
</evidence>
<dbReference type="GO" id="GO:0016887">
    <property type="term" value="F:ATP hydrolysis activity"/>
    <property type="evidence" value="ECO:0007669"/>
    <property type="project" value="InterPro"/>
</dbReference>
<dbReference type="InterPro" id="IPR043926">
    <property type="entry name" value="ABCG_dom"/>
</dbReference>
<dbReference type="FunCoup" id="B4NLS2">
    <property type="interactions" value="98"/>
</dbReference>
<evidence type="ECO:0000256" key="8">
    <source>
        <dbReference type="ARBA" id="ARBA00023136"/>
    </source>
</evidence>
<dbReference type="Pfam" id="PF00005">
    <property type="entry name" value="ABC_tran"/>
    <property type="match status" value="1"/>
</dbReference>
<dbReference type="Gene3D" id="3.40.50.300">
    <property type="entry name" value="P-loop containing nucleotide triphosphate hydrolases"/>
    <property type="match status" value="1"/>
</dbReference>
<feature type="transmembrane region" description="Helical" evidence="10">
    <location>
        <begin position="529"/>
        <end position="548"/>
    </location>
</feature>
<dbReference type="GO" id="GO:0140359">
    <property type="term" value="F:ABC-type transporter activity"/>
    <property type="evidence" value="ECO:0007669"/>
    <property type="project" value="InterPro"/>
</dbReference>
<dbReference type="FunFam" id="3.40.50.300:FF:001276">
    <property type="entry name" value="Uncharacterized protein, isoform A"/>
    <property type="match status" value="1"/>
</dbReference>
<evidence type="ECO:0000313" key="13">
    <source>
        <dbReference type="Proteomes" id="UP000007798"/>
    </source>
</evidence>
<sequence>MGPSGSGKTTLLDCLSGQRHFDSGSVYLNREPLSKKWRRRIGYVLQEEIFFPQLTLRETVMYTALLRLPESMARVEKMRLVDHILETLELTCCQQTKFGDYMNRGLSGGEKKRANIACELLTNPLLMLLDEPTSGLDSHSAISLMKVLKRYAQLEQKTIVISVHQPSSQMFHMFDKLLLLHQGRTAYFGEVNNIYRHFEDIGVTIKPHYNPADFVLEQLKSHPDIREKLFIASKETQNGNYLNRNCIQTKQQSDTLLINDILNNYYNQHHHHQPHHHYENLHHSTNGHVCHVGETEEEEASQHLVWCGAADSQSNFSSCASSDCNSSTSCTTSCTSTALSTSASSGNAPNKRKNKANDEDWLSYPTRFHTQFCVLSSRNFKEAKPRMLSKLNWFQTIGLALMAGAIWFQLPRTEEFLHDLQGWMFFSQTYWMLFALFGALNSFPAEREVISKERRSGAYRLSAYYLAKMCAELPLVITLPTVYLMISYPMLGCTSVKLFFLMLIFLLLNTIVAQSVGFFIGACCMDMNVSITLSALYTLATQLFGGYLSSRIPEGLSWIRYTSMIHYAYQNMQILEFSEGPPISCGSPSSYEICKQQTNEFIPYEEILKAQNSTSPLWLNTLILMMFFLVFRCLGYAVLRYLRCPKKT</sequence>
<dbReference type="PANTHER" id="PTHR48041">
    <property type="entry name" value="ABC TRANSPORTER G FAMILY MEMBER 28"/>
    <property type="match status" value="1"/>
</dbReference>
<feature type="transmembrane region" description="Helical" evidence="10">
    <location>
        <begin position="422"/>
        <end position="443"/>
    </location>
</feature>
<evidence type="ECO:0000256" key="9">
    <source>
        <dbReference type="SAM" id="MobiDB-lite"/>
    </source>
</evidence>
<feature type="transmembrane region" description="Helical" evidence="10">
    <location>
        <begin position="391"/>
        <end position="410"/>
    </location>
</feature>
<dbReference type="Pfam" id="PF01061">
    <property type="entry name" value="ABC2_membrane"/>
    <property type="match status" value="1"/>
</dbReference>
<dbReference type="InterPro" id="IPR003439">
    <property type="entry name" value="ABC_transporter-like_ATP-bd"/>
</dbReference>
<feature type="transmembrane region" description="Helical" evidence="10">
    <location>
        <begin position="498"/>
        <end position="522"/>
    </location>
</feature>
<keyword evidence="13" id="KW-1185">Reference proteome</keyword>
<dbReference type="AlphaFoldDB" id="B4NLS2"/>
<comment type="subcellular location">
    <subcellularLocation>
        <location evidence="1">Membrane</location>
        <topology evidence="1">Multi-pass membrane protein</topology>
    </subcellularLocation>
</comment>
<keyword evidence="5" id="KW-0547">Nucleotide-binding</keyword>
<evidence type="ECO:0000256" key="5">
    <source>
        <dbReference type="ARBA" id="ARBA00022741"/>
    </source>
</evidence>
<dbReference type="Pfam" id="PF19055">
    <property type="entry name" value="ABC2_membrane_7"/>
    <property type="match status" value="1"/>
</dbReference>
<proteinExistence type="inferred from homology"/>
<dbReference type="InterPro" id="IPR050352">
    <property type="entry name" value="ABCG_transporters"/>
</dbReference>
<dbReference type="SMART" id="SM00382">
    <property type="entry name" value="AAA"/>
    <property type="match status" value="1"/>
</dbReference>
<dbReference type="SMR" id="B4NLS2"/>
<evidence type="ECO:0000256" key="3">
    <source>
        <dbReference type="ARBA" id="ARBA00022448"/>
    </source>
</evidence>
<dbReference type="SUPFAM" id="SSF52540">
    <property type="entry name" value="P-loop containing nucleoside triphosphate hydrolases"/>
    <property type="match status" value="1"/>
</dbReference>
<evidence type="ECO:0000256" key="10">
    <source>
        <dbReference type="SAM" id="Phobius"/>
    </source>
</evidence>
<feature type="transmembrane region" description="Helical" evidence="10">
    <location>
        <begin position="464"/>
        <end position="486"/>
    </location>
</feature>
<reference evidence="12 13" key="1">
    <citation type="journal article" date="2007" name="Nature">
        <title>Evolution of genes and genomes on the Drosophila phylogeny.</title>
        <authorList>
            <consortium name="Drosophila 12 Genomes Consortium"/>
            <person name="Clark A.G."/>
            <person name="Eisen M.B."/>
            <person name="Smith D.R."/>
            <person name="Bergman C.M."/>
            <person name="Oliver B."/>
            <person name="Markow T.A."/>
            <person name="Kaufman T.C."/>
            <person name="Kellis M."/>
            <person name="Gelbart W."/>
            <person name="Iyer V.N."/>
            <person name="Pollard D.A."/>
            <person name="Sackton T.B."/>
            <person name="Larracuente A.M."/>
            <person name="Singh N.D."/>
            <person name="Abad J.P."/>
            <person name="Abt D.N."/>
            <person name="Adryan B."/>
            <person name="Aguade M."/>
            <person name="Akashi H."/>
            <person name="Anderson W.W."/>
            <person name="Aquadro C.F."/>
            <person name="Ardell D.H."/>
            <person name="Arguello R."/>
            <person name="Artieri C.G."/>
            <person name="Barbash D.A."/>
            <person name="Barker D."/>
            <person name="Barsanti P."/>
            <person name="Batterham P."/>
            <person name="Batzoglou S."/>
            <person name="Begun D."/>
            <person name="Bhutkar A."/>
            <person name="Blanco E."/>
            <person name="Bosak S.A."/>
            <person name="Bradley R.K."/>
            <person name="Brand A.D."/>
            <person name="Brent M.R."/>
            <person name="Brooks A.N."/>
            <person name="Brown R.H."/>
            <person name="Butlin R.K."/>
            <person name="Caggese C."/>
            <person name="Calvi B.R."/>
            <person name="Bernardo de Carvalho A."/>
            <person name="Caspi A."/>
            <person name="Castrezana S."/>
            <person name="Celniker S.E."/>
            <person name="Chang J.L."/>
            <person name="Chapple C."/>
            <person name="Chatterji S."/>
            <person name="Chinwalla A."/>
            <person name="Civetta A."/>
            <person name="Clifton S.W."/>
            <person name="Comeron J.M."/>
            <person name="Costello J.C."/>
            <person name="Coyne J.A."/>
            <person name="Daub J."/>
            <person name="David R.G."/>
            <person name="Delcher A.L."/>
            <person name="Delehaunty K."/>
            <person name="Do C.B."/>
            <person name="Ebling H."/>
            <person name="Edwards K."/>
            <person name="Eickbush T."/>
            <person name="Evans J.D."/>
            <person name="Filipski A."/>
            <person name="Findeiss S."/>
            <person name="Freyhult E."/>
            <person name="Fulton L."/>
            <person name="Fulton R."/>
            <person name="Garcia A.C."/>
            <person name="Gardiner A."/>
            <person name="Garfield D.A."/>
            <person name="Garvin B.E."/>
            <person name="Gibson G."/>
            <person name="Gilbert D."/>
            <person name="Gnerre S."/>
            <person name="Godfrey J."/>
            <person name="Good R."/>
            <person name="Gotea V."/>
            <person name="Gravely B."/>
            <person name="Greenberg A.J."/>
            <person name="Griffiths-Jones S."/>
            <person name="Gross S."/>
            <person name="Guigo R."/>
            <person name="Gustafson E.A."/>
            <person name="Haerty W."/>
            <person name="Hahn M.W."/>
            <person name="Halligan D.L."/>
            <person name="Halpern A.L."/>
            <person name="Halter G.M."/>
            <person name="Han M.V."/>
            <person name="Heger A."/>
            <person name="Hillier L."/>
            <person name="Hinrichs A.S."/>
            <person name="Holmes I."/>
            <person name="Hoskins R.A."/>
            <person name="Hubisz M.J."/>
            <person name="Hultmark D."/>
            <person name="Huntley M.A."/>
            <person name="Jaffe D.B."/>
            <person name="Jagadeeshan S."/>
            <person name="Jeck W.R."/>
            <person name="Johnson J."/>
            <person name="Jones C.D."/>
            <person name="Jordan W.C."/>
            <person name="Karpen G.H."/>
            <person name="Kataoka E."/>
            <person name="Keightley P.D."/>
            <person name="Kheradpour P."/>
            <person name="Kirkness E.F."/>
            <person name="Koerich L.B."/>
            <person name="Kristiansen K."/>
            <person name="Kudrna D."/>
            <person name="Kulathinal R.J."/>
            <person name="Kumar S."/>
            <person name="Kwok R."/>
            <person name="Lander E."/>
            <person name="Langley C.H."/>
            <person name="Lapoint R."/>
            <person name="Lazzaro B.P."/>
            <person name="Lee S.J."/>
            <person name="Levesque L."/>
            <person name="Li R."/>
            <person name="Lin C.F."/>
            <person name="Lin M.F."/>
            <person name="Lindblad-Toh K."/>
            <person name="Llopart A."/>
            <person name="Long M."/>
            <person name="Low L."/>
            <person name="Lozovsky E."/>
            <person name="Lu J."/>
            <person name="Luo M."/>
            <person name="Machado C.A."/>
            <person name="Makalowski W."/>
            <person name="Marzo M."/>
            <person name="Matsuda M."/>
            <person name="Matzkin L."/>
            <person name="McAllister B."/>
            <person name="McBride C.S."/>
            <person name="McKernan B."/>
            <person name="McKernan K."/>
            <person name="Mendez-Lago M."/>
            <person name="Minx P."/>
            <person name="Mollenhauer M.U."/>
            <person name="Montooth K."/>
            <person name="Mount S.M."/>
            <person name="Mu X."/>
            <person name="Myers E."/>
            <person name="Negre B."/>
            <person name="Newfeld S."/>
            <person name="Nielsen R."/>
            <person name="Noor M.A."/>
            <person name="O'Grady P."/>
            <person name="Pachter L."/>
            <person name="Papaceit M."/>
            <person name="Parisi M.J."/>
            <person name="Parisi M."/>
            <person name="Parts L."/>
            <person name="Pedersen J.S."/>
            <person name="Pesole G."/>
            <person name="Phillippy A.M."/>
            <person name="Ponting C.P."/>
            <person name="Pop M."/>
            <person name="Porcelli D."/>
            <person name="Powell J.R."/>
            <person name="Prohaska S."/>
            <person name="Pruitt K."/>
            <person name="Puig M."/>
            <person name="Quesneville H."/>
            <person name="Ram K.R."/>
            <person name="Rand D."/>
            <person name="Rasmussen M.D."/>
            <person name="Reed L.K."/>
            <person name="Reenan R."/>
            <person name="Reily A."/>
            <person name="Remington K.A."/>
            <person name="Rieger T.T."/>
            <person name="Ritchie M.G."/>
            <person name="Robin C."/>
            <person name="Rogers Y.H."/>
            <person name="Rohde C."/>
            <person name="Rozas J."/>
            <person name="Rubenfield M.J."/>
            <person name="Ruiz A."/>
            <person name="Russo S."/>
            <person name="Salzberg S.L."/>
            <person name="Sanchez-Gracia A."/>
            <person name="Saranga D.J."/>
            <person name="Sato H."/>
            <person name="Schaeffer S.W."/>
            <person name="Schatz M.C."/>
            <person name="Schlenke T."/>
            <person name="Schwartz R."/>
            <person name="Segarra C."/>
            <person name="Singh R.S."/>
            <person name="Sirot L."/>
            <person name="Sirota M."/>
            <person name="Sisneros N.B."/>
            <person name="Smith C.D."/>
            <person name="Smith T.F."/>
            <person name="Spieth J."/>
            <person name="Stage D.E."/>
            <person name="Stark A."/>
            <person name="Stephan W."/>
            <person name="Strausberg R.L."/>
            <person name="Strempel S."/>
            <person name="Sturgill D."/>
            <person name="Sutton G."/>
            <person name="Sutton G.G."/>
            <person name="Tao W."/>
            <person name="Teichmann S."/>
            <person name="Tobari Y.N."/>
            <person name="Tomimura Y."/>
            <person name="Tsolas J.M."/>
            <person name="Valente V.L."/>
            <person name="Venter E."/>
            <person name="Venter J.C."/>
            <person name="Vicario S."/>
            <person name="Vieira F.G."/>
            <person name="Vilella A.J."/>
            <person name="Villasante A."/>
            <person name="Walenz B."/>
            <person name="Wang J."/>
            <person name="Wasserman M."/>
            <person name="Watts T."/>
            <person name="Wilson D."/>
            <person name="Wilson R.K."/>
            <person name="Wing R.A."/>
            <person name="Wolfner M.F."/>
            <person name="Wong A."/>
            <person name="Wong G.K."/>
            <person name="Wu C.I."/>
            <person name="Wu G."/>
            <person name="Yamamoto D."/>
            <person name="Yang H.P."/>
            <person name="Yang S.P."/>
            <person name="Yorke J.A."/>
            <person name="Yoshida K."/>
            <person name="Zdobnov E."/>
            <person name="Zhang P."/>
            <person name="Zhang Y."/>
            <person name="Zimin A.V."/>
            <person name="Baldwin J."/>
            <person name="Abdouelleil A."/>
            <person name="Abdulkadir J."/>
            <person name="Abebe A."/>
            <person name="Abera B."/>
            <person name="Abreu J."/>
            <person name="Acer S.C."/>
            <person name="Aftuck L."/>
            <person name="Alexander A."/>
            <person name="An P."/>
            <person name="Anderson E."/>
            <person name="Anderson S."/>
            <person name="Arachi H."/>
            <person name="Azer M."/>
            <person name="Bachantsang P."/>
            <person name="Barry A."/>
            <person name="Bayul T."/>
            <person name="Berlin A."/>
            <person name="Bessette D."/>
            <person name="Bloom T."/>
            <person name="Blye J."/>
            <person name="Boguslavskiy L."/>
            <person name="Bonnet C."/>
            <person name="Boukhgalter B."/>
            <person name="Bourzgui I."/>
            <person name="Brown A."/>
            <person name="Cahill P."/>
            <person name="Channer S."/>
            <person name="Cheshatsang Y."/>
            <person name="Chuda L."/>
            <person name="Citroen M."/>
            <person name="Collymore A."/>
            <person name="Cooke P."/>
            <person name="Costello M."/>
            <person name="D'Aco K."/>
            <person name="Daza R."/>
            <person name="De Haan G."/>
            <person name="DeGray S."/>
            <person name="DeMaso C."/>
            <person name="Dhargay N."/>
            <person name="Dooley K."/>
            <person name="Dooley E."/>
            <person name="Doricent M."/>
            <person name="Dorje P."/>
            <person name="Dorjee K."/>
            <person name="Dupes A."/>
            <person name="Elong R."/>
            <person name="Falk J."/>
            <person name="Farina A."/>
            <person name="Faro S."/>
            <person name="Ferguson D."/>
            <person name="Fisher S."/>
            <person name="Foley C.D."/>
            <person name="Franke A."/>
            <person name="Friedrich D."/>
            <person name="Gadbois L."/>
            <person name="Gearin G."/>
            <person name="Gearin C.R."/>
            <person name="Giannoukos G."/>
            <person name="Goode T."/>
            <person name="Graham J."/>
            <person name="Grandbois E."/>
            <person name="Grewal S."/>
            <person name="Gyaltsen K."/>
            <person name="Hafez N."/>
            <person name="Hagos B."/>
            <person name="Hall J."/>
            <person name="Henson C."/>
            <person name="Hollinger A."/>
            <person name="Honan T."/>
            <person name="Huard M.D."/>
            <person name="Hughes L."/>
            <person name="Hurhula B."/>
            <person name="Husby M.E."/>
            <person name="Kamat A."/>
            <person name="Kanga B."/>
            <person name="Kashin S."/>
            <person name="Khazanovich D."/>
            <person name="Kisner P."/>
            <person name="Lance K."/>
            <person name="Lara M."/>
            <person name="Lee W."/>
            <person name="Lennon N."/>
            <person name="Letendre F."/>
            <person name="LeVine R."/>
            <person name="Lipovsky A."/>
            <person name="Liu X."/>
            <person name="Liu J."/>
            <person name="Liu S."/>
            <person name="Lokyitsang T."/>
            <person name="Lokyitsang Y."/>
            <person name="Lubonja R."/>
            <person name="Lui A."/>
            <person name="MacDonald P."/>
            <person name="Magnisalis V."/>
            <person name="Maru K."/>
            <person name="Matthews C."/>
            <person name="McCusker W."/>
            <person name="McDonough S."/>
            <person name="Mehta T."/>
            <person name="Meldrim J."/>
            <person name="Meneus L."/>
            <person name="Mihai O."/>
            <person name="Mihalev A."/>
            <person name="Mihova T."/>
            <person name="Mittelman R."/>
            <person name="Mlenga V."/>
            <person name="Montmayeur A."/>
            <person name="Mulrain L."/>
            <person name="Navidi A."/>
            <person name="Naylor J."/>
            <person name="Negash T."/>
            <person name="Nguyen T."/>
            <person name="Nguyen N."/>
            <person name="Nicol R."/>
            <person name="Norbu C."/>
            <person name="Norbu N."/>
            <person name="Novod N."/>
            <person name="O'Neill B."/>
            <person name="Osman S."/>
            <person name="Markiewicz E."/>
            <person name="Oyono O.L."/>
            <person name="Patti C."/>
            <person name="Phunkhang P."/>
            <person name="Pierre F."/>
            <person name="Priest M."/>
            <person name="Raghuraman S."/>
            <person name="Rege F."/>
            <person name="Reyes R."/>
            <person name="Rise C."/>
            <person name="Rogov P."/>
            <person name="Ross K."/>
            <person name="Ryan E."/>
            <person name="Settipalli S."/>
            <person name="Shea T."/>
            <person name="Sherpa N."/>
            <person name="Shi L."/>
            <person name="Shih D."/>
            <person name="Sparrow T."/>
            <person name="Spaulding J."/>
            <person name="Stalker J."/>
            <person name="Stange-Thomann N."/>
            <person name="Stavropoulos S."/>
            <person name="Stone C."/>
            <person name="Strader C."/>
            <person name="Tesfaye S."/>
            <person name="Thomson T."/>
            <person name="Thoulutsang Y."/>
            <person name="Thoulutsang D."/>
            <person name="Topham K."/>
            <person name="Topping I."/>
            <person name="Tsamla T."/>
            <person name="Vassiliev H."/>
            <person name="Vo A."/>
            <person name="Wangchuk T."/>
            <person name="Wangdi T."/>
            <person name="Weiand M."/>
            <person name="Wilkinson J."/>
            <person name="Wilson A."/>
            <person name="Yadav S."/>
            <person name="Young G."/>
            <person name="Yu Q."/>
            <person name="Zembek L."/>
            <person name="Zhong D."/>
            <person name="Zimmer A."/>
            <person name="Zwirko Z."/>
            <person name="Jaffe D.B."/>
            <person name="Alvarez P."/>
            <person name="Brockman W."/>
            <person name="Butler J."/>
            <person name="Chin C."/>
            <person name="Gnerre S."/>
            <person name="Grabherr M."/>
            <person name="Kleber M."/>
            <person name="Mauceli E."/>
            <person name="MacCallum I."/>
        </authorList>
    </citation>
    <scope>NUCLEOTIDE SEQUENCE [LARGE SCALE GENOMIC DNA]</scope>
    <source>
        <strain evidence="13">Tucson 14030-0811.24</strain>
    </source>
</reference>
<dbReference type="EMBL" id="CH964274">
    <property type="protein sequence ID" value="EDW85311.2"/>
    <property type="molecule type" value="Genomic_DNA"/>
</dbReference>
<dbReference type="eggNOG" id="KOG0061">
    <property type="taxonomic scope" value="Eukaryota"/>
</dbReference>
<dbReference type="HOGENOM" id="CLU_000604_57_2_1"/>
<evidence type="ECO:0000256" key="1">
    <source>
        <dbReference type="ARBA" id="ARBA00004141"/>
    </source>
</evidence>
<keyword evidence="7 10" id="KW-1133">Transmembrane helix</keyword>
<dbReference type="InterPro" id="IPR003593">
    <property type="entry name" value="AAA+_ATPase"/>
</dbReference>
<name>B4NLS2_DROWI</name>
<keyword evidence="8 10" id="KW-0472">Membrane</keyword>
<evidence type="ECO:0000256" key="4">
    <source>
        <dbReference type="ARBA" id="ARBA00022692"/>
    </source>
</evidence>
<feature type="region of interest" description="Disordered" evidence="9">
    <location>
        <begin position="337"/>
        <end position="356"/>
    </location>
</feature>
<feature type="domain" description="ABC transporter" evidence="11">
    <location>
        <begin position="1"/>
        <end position="207"/>
    </location>
</feature>
<dbReference type="Proteomes" id="UP000007798">
    <property type="component" value="Unassembled WGS sequence"/>
</dbReference>
<dbReference type="InterPro" id="IPR017871">
    <property type="entry name" value="ABC_transporter-like_CS"/>
</dbReference>
<keyword evidence="6" id="KW-0067">ATP-binding</keyword>
<dbReference type="InterPro" id="IPR013525">
    <property type="entry name" value="ABC2_TM"/>
</dbReference>
<protein>
    <recommendedName>
        <fullName evidence="11">ABC transporter domain-containing protein</fullName>
    </recommendedName>
</protein>
<feature type="transmembrane region" description="Helical" evidence="10">
    <location>
        <begin position="617"/>
        <end position="639"/>
    </location>
</feature>
<dbReference type="InterPro" id="IPR027417">
    <property type="entry name" value="P-loop_NTPase"/>
</dbReference>
<dbReference type="STRING" id="7260.B4NLS2"/>
<dbReference type="OrthoDB" id="66620at2759"/>
<evidence type="ECO:0000256" key="6">
    <source>
        <dbReference type="ARBA" id="ARBA00022840"/>
    </source>
</evidence>
<dbReference type="PANTHER" id="PTHR48041:SF63">
    <property type="entry name" value="EARLY GENE AT 23, ISOFORM C"/>
    <property type="match status" value="1"/>
</dbReference>
<organism evidence="12 13">
    <name type="scientific">Drosophila willistoni</name>
    <name type="common">Fruit fly</name>
    <dbReference type="NCBI Taxonomy" id="7260"/>
    <lineage>
        <taxon>Eukaryota</taxon>
        <taxon>Metazoa</taxon>
        <taxon>Ecdysozoa</taxon>
        <taxon>Arthropoda</taxon>
        <taxon>Hexapoda</taxon>
        <taxon>Insecta</taxon>
        <taxon>Pterygota</taxon>
        <taxon>Neoptera</taxon>
        <taxon>Endopterygota</taxon>
        <taxon>Diptera</taxon>
        <taxon>Brachycera</taxon>
        <taxon>Muscomorpha</taxon>
        <taxon>Ephydroidea</taxon>
        <taxon>Drosophilidae</taxon>
        <taxon>Drosophila</taxon>
        <taxon>Sophophora</taxon>
    </lineage>
</organism>
<dbReference type="PROSITE" id="PS00211">
    <property type="entry name" value="ABC_TRANSPORTER_1"/>
    <property type="match status" value="1"/>
</dbReference>
<gene>
    <name evidence="12" type="primary">Dwil\GK18354</name>
    <name evidence="12" type="ORF">Dwil_GK18354</name>
</gene>
<dbReference type="GO" id="GO:0005886">
    <property type="term" value="C:plasma membrane"/>
    <property type="evidence" value="ECO:0007669"/>
    <property type="project" value="TreeGrafter"/>
</dbReference>
<accession>B4NLS2</accession>